<dbReference type="Proteomes" id="UP000001449">
    <property type="component" value="Chromosome 18"/>
</dbReference>
<reference evidence="2 3" key="1">
    <citation type="journal article" date="2004" name="Science">
        <title>The genome of the diatom Thalassiosira pseudonana: ecology, evolution, and metabolism.</title>
        <authorList>
            <person name="Armbrust E.V."/>
            <person name="Berges J.A."/>
            <person name="Bowler C."/>
            <person name="Green B.R."/>
            <person name="Martinez D."/>
            <person name="Putnam N.H."/>
            <person name="Zhou S."/>
            <person name="Allen A.E."/>
            <person name="Apt K.E."/>
            <person name="Bechner M."/>
            <person name="Brzezinski M.A."/>
            <person name="Chaal B.K."/>
            <person name="Chiovitti A."/>
            <person name="Davis A.K."/>
            <person name="Demarest M.S."/>
            <person name="Detter J.C."/>
            <person name="Glavina T."/>
            <person name="Goodstein D."/>
            <person name="Hadi M.Z."/>
            <person name="Hellsten U."/>
            <person name="Hildebrand M."/>
            <person name="Jenkins B.D."/>
            <person name="Jurka J."/>
            <person name="Kapitonov V.V."/>
            <person name="Kroger N."/>
            <person name="Lau W.W."/>
            <person name="Lane T.W."/>
            <person name="Larimer F.W."/>
            <person name="Lippmeier J.C."/>
            <person name="Lucas S."/>
            <person name="Medina M."/>
            <person name="Montsant A."/>
            <person name="Obornik M."/>
            <person name="Parker M.S."/>
            <person name="Palenik B."/>
            <person name="Pazour G.J."/>
            <person name="Richardson P.M."/>
            <person name="Rynearson T.A."/>
            <person name="Saito M.A."/>
            <person name="Schwartz D.C."/>
            <person name="Thamatrakoln K."/>
            <person name="Valentin K."/>
            <person name="Vardi A."/>
            <person name="Wilkerson F.P."/>
            <person name="Rokhsar D.S."/>
        </authorList>
    </citation>
    <scope>NUCLEOTIDE SEQUENCE [LARGE SCALE GENOMIC DNA]</scope>
    <source>
        <strain evidence="2 3">CCMP1335</strain>
    </source>
</reference>
<feature type="region of interest" description="Disordered" evidence="1">
    <location>
        <begin position="143"/>
        <end position="196"/>
    </location>
</feature>
<dbReference type="InParanoid" id="B5YM66"/>
<proteinExistence type="predicted"/>
<dbReference type="eggNOG" id="ENOG502TATD">
    <property type="taxonomic scope" value="Eukaryota"/>
</dbReference>
<sequence length="576" mass="61680">MPMDTTKRMATPLIYTSDDIGTRQDIQATPASNKPDPSTEMAGSTPHRQPSISSSTPDTSPETSMDHSYEILDDLNNSNNERGTCPSPPVLLDSDGVGVANVAEGVGEILYQRANSSPARSVASRSNSDGSVRSCVQFREKRNAHSVHCRQLSGSRAGTPDGDGSRNDSPMSIGSSPGINEEESISIPHLEKSTSNTSMTLMEKYGLSHSLNDANRHSSKYSSASTAKHDAKATSTMFTAEDVNSITPLQITTYLTLEERKNIGTKVLSSKMRRGYTLASGSEAVGGNSGGVSTVCNTCDMPLLCKKSKVLNECAICPVLKKKVLKKILASTSVETVTADASPDELMEVRKALFDTDRTQSYYDRFSMEQKVTASDTGVLFHEGRDAVAYARKVLASNVVVNEKAESKEGDSKVATVETKEEEVPPESSQDEQTVHRETTSISSKPSTPTGLPPRPSPPPTPPRAAGRPPRPSPSSPRKTGKLSSNSSLCSNSSRRSQSSRCRSPSSSNSISSVASDVHSIASAALLTIVDQIDDTKLMMMESTDVNEQIAYAELLTKLSGAAVAVKKLDETWMDL</sequence>
<dbReference type="KEGG" id="tps:THAPS_25426"/>
<protein>
    <submittedName>
        <fullName evidence="2">Uncharacterized protein</fullName>
    </submittedName>
</protein>
<feature type="compositionally biased region" description="Basic and acidic residues" evidence="1">
    <location>
        <begin position="404"/>
        <end position="423"/>
    </location>
</feature>
<feature type="region of interest" description="Disordered" evidence="1">
    <location>
        <begin position="74"/>
        <end position="93"/>
    </location>
</feature>
<name>B5YM66_THAPS</name>
<feature type="compositionally biased region" description="Polar residues" evidence="1">
    <location>
        <begin position="24"/>
        <end position="36"/>
    </location>
</feature>
<evidence type="ECO:0000313" key="2">
    <source>
        <dbReference type="EMBL" id="ACI64358.1"/>
    </source>
</evidence>
<dbReference type="HOGENOM" id="CLU_473740_0_0_1"/>
<accession>B5YM66</accession>
<feature type="compositionally biased region" description="Low complexity" evidence="1">
    <location>
        <begin position="484"/>
        <end position="512"/>
    </location>
</feature>
<feature type="compositionally biased region" description="Low complexity" evidence="1">
    <location>
        <begin position="440"/>
        <end position="450"/>
    </location>
</feature>
<reference evidence="2 3" key="2">
    <citation type="journal article" date="2008" name="Nature">
        <title>The Phaeodactylum genome reveals the evolutionary history of diatom genomes.</title>
        <authorList>
            <person name="Bowler C."/>
            <person name="Allen A.E."/>
            <person name="Badger J.H."/>
            <person name="Grimwood J."/>
            <person name="Jabbari K."/>
            <person name="Kuo A."/>
            <person name="Maheswari U."/>
            <person name="Martens C."/>
            <person name="Maumus F."/>
            <person name="Otillar R.P."/>
            <person name="Rayko E."/>
            <person name="Salamov A."/>
            <person name="Vandepoele K."/>
            <person name="Beszteri B."/>
            <person name="Gruber A."/>
            <person name="Heijde M."/>
            <person name="Katinka M."/>
            <person name="Mock T."/>
            <person name="Valentin K."/>
            <person name="Verret F."/>
            <person name="Berges J.A."/>
            <person name="Brownlee C."/>
            <person name="Cadoret J.P."/>
            <person name="Chiovitti A."/>
            <person name="Choi C.J."/>
            <person name="Coesel S."/>
            <person name="De Martino A."/>
            <person name="Detter J.C."/>
            <person name="Durkin C."/>
            <person name="Falciatore A."/>
            <person name="Fournet J."/>
            <person name="Haruta M."/>
            <person name="Huysman M.J."/>
            <person name="Jenkins B.D."/>
            <person name="Jiroutova K."/>
            <person name="Jorgensen R.E."/>
            <person name="Joubert Y."/>
            <person name="Kaplan A."/>
            <person name="Kroger N."/>
            <person name="Kroth P.G."/>
            <person name="La Roche J."/>
            <person name="Lindquist E."/>
            <person name="Lommer M."/>
            <person name="Martin-Jezequel V."/>
            <person name="Lopez P.J."/>
            <person name="Lucas S."/>
            <person name="Mangogna M."/>
            <person name="McGinnis K."/>
            <person name="Medlin L.K."/>
            <person name="Montsant A."/>
            <person name="Oudot-Le Secq M.P."/>
            <person name="Napoli C."/>
            <person name="Obornik M."/>
            <person name="Parker M.S."/>
            <person name="Petit J.L."/>
            <person name="Porcel B.M."/>
            <person name="Poulsen N."/>
            <person name="Robison M."/>
            <person name="Rychlewski L."/>
            <person name="Rynearson T.A."/>
            <person name="Schmutz J."/>
            <person name="Shapiro H."/>
            <person name="Siaut M."/>
            <person name="Stanley M."/>
            <person name="Sussman M.R."/>
            <person name="Taylor A.R."/>
            <person name="Vardi A."/>
            <person name="von Dassow P."/>
            <person name="Vyverman W."/>
            <person name="Willis A."/>
            <person name="Wyrwicz L.S."/>
            <person name="Rokhsar D.S."/>
            <person name="Weissenbach J."/>
            <person name="Armbrust E.V."/>
            <person name="Green B.R."/>
            <person name="Van de Peer Y."/>
            <person name="Grigoriev I.V."/>
        </authorList>
    </citation>
    <scope>NUCLEOTIDE SEQUENCE [LARGE SCALE GENOMIC DNA]</scope>
    <source>
        <strain evidence="2 3">CCMP1335</strain>
    </source>
</reference>
<feature type="compositionally biased region" description="Polar residues" evidence="1">
    <location>
        <begin position="167"/>
        <end position="178"/>
    </location>
</feature>
<feature type="compositionally biased region" description="Pro residues" evidence="1">
    <location>
        <begin position="451"/>
        <end position="475"/>
    </location>
</feature>
<keyword evidence="3" id="KW-1185">Reference proteome</keyword>
<feature type="region of interest" description="Disordered" evidence="1">
    <location>
        <begin position="1"/>
        <end position="66"/>
    </location>
</feature>
<dbReference type="PaxDb" id="35128-Thaps25426"/>
<gene>
    <name evidence="2" type="ORF">THAPS_25426</name>
</gene>
<dbReference type="GeneID" id="7450896"/>
<evidence type="ECO:0000256" key="1">
    <source>
        <dbReference type="SAM" id="MobiDB-lite"/>
    </source>
</evidence>
<dbReference type="EMBL" id="CP001159">
    <property type="protein sequence ID" value="ACI64358.1"/>
    <property type="molecule type" value="Genomic_DNA"/>
</dbReference>
<evidence type="ECO:0000313" key="3">
    <source>
        <dbReference type="Proteomes" id="UP000001449"/>
    </source>
</evidence>
<dbReference type="RefSeq" id="XP_002295641.1">
    <property type="nucleotide sequence ID" value="XM_002295605.1"/>
</dbReference>
<dbReference type="AlphaFoldDB" id="B5YM66"/>
<feature type="compositionally biased region" description="Low complexity" evidence="1">
    <location>
        <begin position="50"/>
        <end position="63"/>
    </location>
</feature>
<organism evidence="2 3">
    <name type="scientific">Thalassiosira pseudonana</name>
    <name type="common">Marine diatom</name>
    <name type="synonym">Cyclotella nana</name>
    <dbReference type="NCBI Taxonomy" id="35128"/>
    <lineage>
        <taxon>Eukaryota</taxon>
        <taxon>Sar</taxon>
        <taxon>Stramenopiles</taxon>
        <taxon>Ochrophyta</taxon>
        <taxon>Bacillariophyta</taxon>
        <taxon>Coscinodiscophyceae</taxon>
        <taxon>Thalassiosirophycidae</taxon>
        <taxon>Thalassiosirales</taxon>
        <taxon>Thalassiosiraceae</taxon>
        <taxon>Thalassiosira</taxon>
    </lineage>
</organism>
<feature type="region of interest" description="Disordered" evidence="1">
    <location>
        <begin position="404"/>
        <end position="512"/>
    </location>
</feature>